<reference evidence="2" key="1">
    <citation type="journal article" date="2011" name="Nat. Biotechnol.">
        <title>The genomic sequence of the Chinese hamster ovary (CHO)-K1 cell line.</title>
        <authorList>
            <person name="Xu X."/>
            <person name="Nagarajan H."/>
            <person name="Lewis N.E."/>
            <person name="Pan S."/>
            <person name="Cai Z."/>
            <person name="Liu X."/>
            <person name="Chen W."/>
            <person name="Xie M."/>
            <person name="Wang W."/>
            <person name="Hammond S."/>
            <person name="Andersen M.R."/>
            <person name="Neff N."/>
            <person name="Passarelli B."/>
            <person name="Koh W."/>
            <person name="Fan H.C."/>
            <person name="Wang J."/>
            <person name="Gui Y."/>
            <person name="Lee K.H."/>
            <person name="Betenbaugh M.J."/>
            <person name="Quake S.R."/>
            <person name="Famili I."/>
            <person name="Palsson B.O."/>
            <person name="Wang J."/>
        </authorList>
    </citation>
    <scope>NUCLEOTIDE SEQUENCE [LARGE SCALE GENOMIC DNA]</scope>
    <source>
        <strain evidence="2">CHO K1 cell line</strain>
    </source>
</reference>
<dbReference type="EMBL" id="JH008778">
    <property type="protein sequence ID" value="EGV91544.1"/>
    <property type="molecule type" value="Genomic_DNA"/>
</dbReference>
<proteinExistence type="predicted"/>
<evidence type="ECO:0000313" key="1">
    <source>
        <dbReference type="EMBL" id="EGV91544.1"/>
    </source>
</evidence>
<dbReference type="AlphaFoldDB" id="G3IP46"/>
<dbReference type="InParanoid" id="G3IP46"/>
<sequence>MYSRPHNMIMAKLQPEKDSRPVLFFVSCVACTRDQCVLTTPAGPKGSSLPALGPPDPKSSPGICCSHAGVPRQKMLSVSCQRRDHNHHTGDEMPRQPFSGFTMAVACCPAETQEHTPALDCCRDSGFCPVSRGSLCHSPAQILLETLLRLGNWG</sequence>
<evidence type="ECO:0000313" key="2">
    <source>
        <dbReference type="Proteomes" id="UP000001075"/>
    </source>
</evidence>
<organism evidence="1 2">
    <name type="scientific">Cricetulus griseus</name>
    <name type="common">Chinese hamster</name>
    <name type="synonym">Cricetulus barabensis griseus</name>
    <dbReference type="NCBI Taxonomy" id="10029"/>
    <lineage>
        <taxon>Eukaryota</taxon>
        <taxon>Metazoa</taxon>
        <taxon>Chordata</taxon>
        <taxon>Craniata</taxon>
        <taxon>Vertebrata</taxon>
        <taxon>Euteleostomi</taxon>
        <taxon>Mammalia</taxon>
        <taxon>Eutheria</taxon>
        <taxon>Euarchontoglires</taxon>
        <taxon>Glires</taxon>
        <taxon>Rodentia</taxon>
        <taxon>Myomorpha</taxon>
        <taxon>Muroidea</taxon>
        <taxon>Cricetidae</taxon>
        <taxon>Cricetinae</taxon>
        <taxon>Cricetulus</taxon>
    </lineage>
</organism>
<dbReference type="Proteomes" id="UP000001075">
    <property type="component" value="Unassembled WGS sequence"/>
</dbReference>
<gene>
    <name evidence="1" type="ORF">I79_025749</name>
</gene>
<accession>G3IP46</accession>
<name>G3IP46_CRIGR</name>
<protein>
    <submittedName>
        <fullName evidence="1">Uncharacterized protein</fullName>
    </submittedName>
</protein>